<organism evidence="2 3">
    <name type="scientific">Galerina marginata (strain CBS 339.88)</name>
    <dbReference type="NCBI Taxonomy" id="685588"/>
    <lineage>
        <taxon>Eukaryota</taxon>
        <taxon>Fungi</taxon>
        <taxon>Dikarya</taxon>
        <taxon>Basidiomycota</taxon>
        <taxon>Agaricomycotina</taxon>
        <taxon>Agaricomycetes</taxon>
        <taxon>Agaricomycetidae</taxon>
        <taxon>Agaricales</taxon>
        <taxon>Agaricineae</taxon>
        <taxon>Strophariaceae</taxon>
        <taxon>Galerina</taxon>
    </lineage>
</organism>
<dbReference type="HOGENOM" id="CLU_1865263_0_0_1"/>
<feature type="transmembrane region" description="Helical" evidence="1">
    <location>
        <begin position="6"/>
        <end position="25"/>
    </location>
</feature>
<proteinExistence type="predicted"/>
<reference evidence="3" key="1">
    <citation type="journal article" date="2014" name="Proc. Natl. Acad. Sci. U.S.A.">
        <title>Extensive sampling of basidiomycete genomes demonstrates inadequacy of the white-rot/brown-rot paradigm for wood decay fungi.</title>
        <authorList>
            <person name="Riley R."/>
            <person name="Salamov A.A."/>
            <person name="Brown D.W."/>
            <person name="Nagy L.G."/>
            <person name="Floudas D."/>
            <person name="Held B.W."/>
            <person name="Levasseur A."/>
            <person name="Lombard V."/>
            <person name="Morin E."/>
            <person name="Otillar R."/>
            <person name="Lindquist E.A."/>
            <person name="Sun H."/>
            <person name="LaButti K.M."/>
            <person name="Schmutz J."/>
            <person name="Jabbour D."/>
            <person name="Luo H."/>
            <person name="Baker S.E."/>
            <person name="Pisabarro A.G."/>
            <person name="Walton J.D."/>
            <person name="Blanchette R.A."/>
            <person name="Henrissat B."/>
            <person name="Martin F."/>
            <person name="Cullen D."/>
            <person name="Hibbett D.S."/>
            <person name="Grigoriev I.V."/>
        </authorList>
    </citation>
    <scope>NUCLEOTIDE SEQUENCE [LARGE SCALE GENOMIC DNA]</scope>
    <source>
        <strain evidence="3">CBS 339.88</strain>
    </source>
</reference>
<keyword evidence="1" id="KW-1133">Transmembrane helix</keyword>
<evidence type="ECO:0000313" key="2">
    <source>
        <dbReference type="EMBL" id="KDR66450.1"/>
    </source>
</evidence>
<evidence type="ECO:0000313" key="3">
    <source>
        <dbReference type="Proteomes" id="UP000027222"/>
    </source>
</evidence>
<evidence type="ECO:0000256" key="1">
    <source>
        <dbReference type="SAM" id="Phobius"/>
    </source>
</evidence>
<keyword evidence="1" id="KW-0472">Membrane</keyword>
<dbReference type="AlphaFoldDB" id="A0A067S6J0"/>
<gene>
    <name evidence="2" type="ORF">GALMADRAFT_259220</name>
</gene>
<feature type="transmembrane region" description="Helical" evidence="1">
    <location>
        <begin position="32"/>
        <end position="51"/>
    </location>
</feature>
<accession>A0A067S6J0</accession>
<dbReference type="OrthoDB" id="3349377at2759"/>
<dbReference type="EMBL" id="KL142423">
    <property type="protein sequence ID" value="KDR66450.1"/>
    <property type="molecule type" value="Genomic_DNA"/>
</dbReference>
<name>A0A067S6J0_GALM3</name>
<keyword evidence="1" id="KW-0812">Transmembrane</keyword>
<sequence length="137" mass="14893">MTIGSNIPLILLVNGILGLRLYALYSRNVKVLCFLWLLFLGEFGVQLYIIAKVGPSTVDTAFVPPPGVPILGCLTDPNLSPTKFAWAAAITVAVTCFLMTIAKFFEATLEAWRAGWGIRLPPLASAFIRDGTVYFLA</sequence>
<keyword evidence="3" id="KW-1185">Reference proteome</keyword>
<dbReference type="Proteomes" id="UP000027222">
    <property type="component" value="Unassembled WGS sequence"/>
</dbReference>
<protein>
    <submittedName>
        <fullName evidence="2">Uncharacterized protein</fullName>
    </submittedName>
</protein>
<feature type="transmembrane region" description="Helical" evidence="1">
    <location>
        <begin position="84"/>
        <end position="105"/>
    </location>
</feature>